<sequence>MKAVVVKDTDLQKAAGEGMDAFIQVFTDAIHHAIGGELNAENMQDLNADQITLLAYIALRDEVMDGGFVQLIHNGYGPFFFKNPFDRAMRNWGIHDLYKLINKCHRYYNIYHEEIEADCTQEEFDALYEQFPCFDDFDDTFVEYEEEFTSAVAHYVDEHIEQFAHIEK</sequence>
<dbReference type="Gene3D" id="1.20.1420.60">
    <property type="match status" value="1"/>
</dbReference>
<name>A0ABV1FTA8_9BACT</name>
<comment type="caution">
    <text evidence="2">The sequence shown here is derived from an EMBL/GenBank/DDBJ whole genome shotgun (WGS) entry which is preliminary data.</text>
</comment>
<organism evidence="2 3">
    <name type="scientific">Hallella faecis</name>
    <dbReference type="NCBI Taxonomy" id="2841596"/>
    <lineage>
        <taxon>Bacteria</taxon>
        <taxon>Pseudomonadati</taxon>
        <taxon>Bacteroidota</taxon>
        <taxon>Bacteroidia</taxon>
        <taxon>Bacteroidales</taxon>
        <taxon>Prevotellaceae</taxon>
        <taxon>Hallella</taxon>
    </lineage>
</organism>
<keyword evidence="3" id="KW-1185">Reference proteome</keyword>
<dbReference type="RefSeq" id="WP_215760722.1">
    <property type="nucleotide sequence ID" value="NZ_JAHKBE010000065.1"/>
</dbReference>
<dbReference type="EMBL" id="JBBNFP010000064">
    <property type="protein sequence ID" value="MEQ2487658.1"/>
    <property type="molecule type" value="Genomic_DNA"/>
</dbReference>
<gene>
    <name evidence="2" type="ORF">AAAT34_11485</name>
</gene>
<feature type="domain" description="DNA mimic protein DMP19 C-terminal" evidence="1">
    <location>
        <begin position="45"/>
        <end position="159"/>
    </location>
</feature>
<dbReference type="Pfam" id="PF14300">
    <property type="entry name" value="DMP19"/>
    <property type="match status" value="1"/>
</dbReference>
<evidence type="ECO:0000313" key="2">
    <source>
        <dbReference type="EMBL" id="MEQ2487658.1"/>
    </source>
</evidence>
<dbReference type="InterPro" id="IPR025402">
    <property type="entry name" value="DMP19_C"/>
</dbReference>
<reference evidence="2 3" key="1">
    <citation type="submission" date="2024-04" db="EMBL/GenBank/DDBJ databases">
        <title>Human intestinal bacterial collection.</title>
        <authorList>
            <person name="Pauvert C."/>
            <person name="Hitch T.C.A."/>
            <person name="Clavel T."/>
        </authorList>
    </citation>
    <scope>NUCLEOTIDE SEQUENCE [LARGE SCALE GENOMIC DNA]</scope>
    <source>
        <strain evidence="2 3">CLA-AA-H145</strain>
    </source>
</reference>
<evidence type="ECO:0000259" key="1">
    <source>
        <dbReference type="Pfam" id="PF14300"/>
    </source>
</evidence>
<proteinExistence type="predicted"/>
<evidence type="ECO:0000313" key="3">
    <source>
        <dbReference type="Proteomes" id="UP001487296"/>
    </source>
</evidence>
<accession>A0ABV1FTA8</accession>
<protein>
    <submittedName>
        <fullName evidence="2">DMP19 family protein</fullName>
    </submittedName>
</protein>
<dbReference type="Proteomes" id="UP001487296">
    <property type="component" value="Unassembled WGS sequence"/>
</dbReference>